<gene>
    <name evidence="1" type="ORF">QAD02_010749</name>
</gene>
<keyword evidence="2" id="KW-1185">Reference proteome</keyword>
<evidence type="ECO:0000313" key="1">
    <source>
        <dbReference type="EMBL" id="KAJ8674963.1"/>
    </source>
</evidence>
<dbReference type="Proteomes" id="UP001239111">
    <property type="component" value="Chromosome 2"/>
</dbReference>
<accession>A0ACC2NUU1</accession>
<sequence length="454" mass="51142">MPQKLEAGFLKADSTNLPIVGAFAVWDFLSRDKRFTLPECQNVKTASSARESYGDSAIGYVSLRRDNSICTVSGMVCPEHKIREKDYQVILKIDEKFGKVIQLKCNGCAAAEGGCKHAVSFLFWVHRRTESPSPTETECYWRRSKLSSIGSSMKYICAREIWKPNSESQALTLPDDSNFLRSVIHEAKNRQLDSQLSRHNFDLESRKLNQLSMHQLICSFVEDQENEIANGQPILDHFLTYMKNKLPEGMCKEVEIGTRNQSDCLLWYEMRYGRLTGSKLHESAHCKTSKGSLVNQIIGASKIPDSIFMVRGRTLESEVLSTVGKLLKIKIQKVGFLLIPSLPMVGASPDGISDDFIFEVKCPAKTKTVETYVKKGEINPKFKAQMMLQMLAAGKKKGLLCIADVAFEKNKKVEVFELAYDENFINEIIDSAVAFWKGNIFPHLYQAASSQDCK</sequence>
<name>A0ACC2NUU1_9HYME</name>
<dbReference type="EMBL" id="CM056742">
    <property type="protein sequence ID" value="KAJ8674963.1"/>
    <property type="molecule type" value="Genomic_DNA"/>
</dbReference>
<protein>
    <submittedName>
        <fullName evidence="1">Uncharacterized protein</fullName>
    </submittedName>
</protein>
<comment type="caution">
    <text evidence="1">The sequence shown here is derived from an EMBL/GenBank/DDBJ whole genome shotgun (WGS) entry which is preliminary data.</text>
</comment>
<organism evidence="1 2">
    <name type="scientific">Eretmocerus hayati</name>
    <dbReference type="NCBI Taxonomy" id="131215"/>
    <lineage>
        <taxon>Eukaryota</taxon>
        <taxon>Metazoa</taxon>
        <taxon>Ecdysozoa</taxon>
        <taxon>Arthropoda</taxon>
        <taxon>Hexapoda</taxon>
        <taxon>Insecta</taxon>
        <taxon>Pterygota</taxon>
        <taxon>Neoptera</taxon>
        <taxon>Endopterygota</taxon>
        <taxon>Hymenoptera</taxon>
        <taxon>Apocrita</taxon>
        <taxon>Proctotrupomorpha</taxon>
        <taxon>Chalcidoidea</taxon>
        <taxon>Aphelinidae</taxon>
        <taxon>Aphelininae</taxon>
        <taxon>Eretmocerus</taxon>
    </lineage>
</organism>
<proteinExistence type="predicted"/>
<evidence type="ECO:0000313" key="2">
    <source>
        <dbReference type="Proteomes" id="UP001239111"/>
    </source>
</evidence>
<reference evidence="1" key="1">
    <citation type="submission" date="2023-04" db="EMBL/GenBank/DDBJ databases">
        <title>A chromosome-level genome assembly of the parasitoid wasp Eretmocerus hayati.</title>
        <authorList>
            <person name="Zhong Y."/>
            <person name="Liu S."/>
            <person name="Liu Y."/>
        </authorList>
    </citation>
    <scope>NUCLEOTIDE SEQUENCE</scope>
    <source>
        <strain evidence="1">ZJU_SS_LIU_2023</strain>
    </source>
</reference>